<evidence type="ECO:0000256" key="3">
    <source>
        <dbReference type="ARBA" id="ARBA00022747"/>
    </source>
</evidence>
<dbReference type="Pfam" id="PF01555">
    <property type="entry name" value="N6_N4_Mtase"/>
    <property type="match status" value="1"/>
</dbReference>
<gene>
    <name evidence="6" type="ORF">HEQ44_11550</name>
</gene>
<dbReference type="InterPro" id="IPR002941">
    <property type="entry name" value="DNA_methylase_N4/N6"/>
</dbReference>
<accession>A0ABX1L8W1</accession>
<dbReference type="EC" id="2.1.1.-" evidence="4"/>
<evidence type="ECO:0000313" key="7">
    <source>
        <dbReference type="Proteomes" id="UP000707477"/>
    </source>
</evidence>
<dbReference type="Proteomes" id="UP000707477">
    <property type="component" value="Unassembled WGS sequence"/>
</dbReference>
<dbReference type="EMBL" id="JAAVSD010000058">
    <property type="protein sequence ID" value="NLR30786.1"/>
    <property type="molecule type" value="Genomic_DNA"/>
</dbReference>
<dbReference type="RefSeq" id="WP_168850600.1">
    <property type="nucleotide sequence ID" value="NZ_JAAVSD010000058.1"/>
</dbReference>
<keyword evidence="3" id="KW-0680">Restriction system</keyword>
<keyword evidence="1" id="KW-0489">Methyltransferase</keyword>
<comment type="caution">
    <text evidence="6">The sequence shown here is derived from an EMBL/GenBank/DDBJ whole genome shotgun (WGS) entry which is preliminary data.</text>
</comment>
<dbReference type="PRINTS" id="PR00508">
    <property type="entry name" value="S21N4MTFRASE"/>
</dbReference>
<evidence type="ECO:0000256" key="1">
    <source>
        <dbReference type="ARBA" id="ARBA00022603"/>
    </source>
</evidence>
<organism evidence="6 7">
    <name type="scientific">Levilactobacillus tujiorum</name>
    <dbReference type="NCBI Taxonomy" id="2912243"/>
    <lineage>
        <taxon>Bacteria</taxon>
        <taxon>Bacillati</taxon>
        <taxon>Bacillota</taxon>
        <taxon>Bacilli</taxon>
        <taxon>Lactobacillales</taxon>
        <taxon>Lactobacillaceae</taxon>
        <taxon>Levilactobacillus</taxon>
    </lineage>
</organism>
<dbReference type="PANTHER" id="PTHR13370">
    <property type="entry name" value="RNA METHYLASE-RELATED"/>
    <property type="match status" value="1"/>
</dbReference>
<dbReference type="Gene3D" id="3.40.50.150">
    <property type="entry name" value="Vaccinia Virus protein VP39"/>
    <property type="match status" value="1"/>
</dbReference>
<dbReference type="InterPro" id="IPR001091">
    <property type="entry name" value="RM_Methyltransferase"/>
</dbReference>
<keyword evidence="2" id="KW-0808">Transferase</keyword>
<comment type="similarity">
    <text evidence="4">Belongs to the N(4)/N(6)-methyltransferase family.</text>
</comment>
<dbReference type="InterPro" id="IPR029063">
    <property type="entry name" value="SAM-dependent_MTases_sf"/>
</dbReference>
<proteinExistence type="inferred from homology"/>
<name>A0ABX1L8W1_9LACO</name>
<feature type="domain" description="DNA methylase N-4/N-6" evidence="5">
    <location>
        <begin position="23"/>
        <end position="295"/>
    </location>
</feature>
<evidence type="ECO:0000256" key="2">
    <source>
        <dbReference type="ARBA" id="ARBA00022679"/>
    </source>
</evidence>
<dbReference type="PANTHER" id="PTHR13370:SF3">
    <property type="entry name" value="TRNA (GUANINE(10)-N2)-METHYLTRANSFERASE HOMOLOG"/>
    <property type="match status" value="1"/>
</dbReference>
<evidence type="ECO:0000259" key="5">
    <source>
        <dbReference type="Pfam" id="PF01555"/>
    </source>
</evidence>
<reference evidence="6 7" key="1">
    <citation type="submission" date="2020-03" db="EMBL/GenBank/DDBJ databases">
        <authorList>
            <person name="Zhang Z."/>
            <person name="Guo Z."/>
            <person name="Hou Q."/>
            <person name="Shen X."/>
        </authorList>
    </citation>
    <scope>NUCLEOTIDE SEQUENCE [LARGE SCALE GENOMIC DNA]</scope>
    <source>
        <strain evidence="6 7">HBUAS51329</strain>
    </source>
</reference>
<keyword evidence="7" id="KW-1185">Reference proteome</keyword>
<sequence>MRIDTLYEGNSVDLIKKVEDESIHAIISDIPYGIGYDDWDVLHNNTNSALGGSSDGQKKNGALFARRGKPLNGWSEADKKIPLEYQQWVNNWAADWLRTLKPGGSVFIFAGRRFAHRAVVAMEDAGFTFKDMIAWQKNKAPHRAQHVSSIYSRRGDHENAEKWSDWRVANPRPLFEPILWFQKPYEMGKTLADNVLKNEVGAWNETVIDKYTTLVDVLPESNIIRVSEQTNDHGFHPTQKPLNLMKMLVELVTIPGQVVLDPFMGSGTTLVAANQLGRHYIGFDMDHNFVEIAQKRLHNPFQEDIL</sequence>
<protein>
    <recommendedName>
        <fullName evidence="4">Methyltransferase</fullName>
        <ecNumber evidence="4">2.1.1.-</ecNumber>
    </recommendedName>
</protein>
<evidence type="ECO:0000313" key="6">
    <source>
        <dbReference type="EMBL" id="NLR30786.1"/>
    </source>
</evidence>
<evidence type="ECO:0000256" key="4">
    <source>
        <dbReference type="RuleBase" id="RU362026"/>
    </source>
</evidence>
<dbReference type="SUPFAM" id="SSF53335">
    <property type="entry name" value="S-adenosyl-L-methionine-dependent methyltransferases"/>
    <property type="match status" value="1"/>
</dbReference>